<protein>
    <recommendedName>
        <fullName evidence="5">Leucine-rich repeat-containing N-terminal plant-type domain-containing protein</fullName>
    </recommendedName>
</protein>
<evidence type="ECO:0000259" key="5">
    <source>
        <dbReference type="Pfam" id="PF08263"/>
    </source>
</evidence>
<comment type="caution">
    <text evidence="6">The sequence shown here is derived from an EMBL/GenBank/DDBJ whole genome shotgun (WGS) entry which is preliminary data.</text>
</comment>
<feature type="chain" id="PRO_5019018727" description="Leucine-rich repeat-containing N-terminal plant-type domain-containing protein" evidence="4">
    <location>
        <begin position="36"/>
        <end position="192"/>
    </location>
</feature>
<organism evidence="6 7">
    <name type="scientific">Vitis vinifera</name>
    <name type="common">Grape</name>
    <dbReference type="NCBI Taxonomy" id="29760"/>
    <lineage>
        <taxon>Eukaryota</taxon>
        <taxon>Viridiplantae</taxon>
        <taxon>Streptophyta</taxon>
        <taxon>Embryophyta</taxon>
        <taxon>Tracheophyta</taxon>
        <taxon>Spermatophyta</taxon>
        <taxon>Magnoliopsida</taxon>
        <taxon>eudicotyledons</taxon>
        <taxon>Gunneridae</taxon>
        <taxon>Pentapetalae</taxon>
        <taxon>rosids</taxon>
        <taxon>Vitales</taxon>
        <taxon>Vitaceae</taxon>
        <taxon>Viteae</taxon>
        <taxon>Vitis</taxon>
    </lineage>
</organism>
<gene>
    <name evidence="6" type="ORF">CK203_038292</name>
</gene>
<dbReference type="InterPro" id="IPR051848">
    <property type="entry name" value="PGIP"/>
</dbReference>
<feature type="signal peptide" evidence="4">
    <location>
        <begin position="1"/>
        <end position="35"/>
    </location>
</feature>
<dbReference type="Proteomes" id="UP000288805">
    <property type="component" value="Unassembled WGS sequence"/>
</dbReference>
<dbReference type="EMBL" id="QGNW01000234">
    <property type="protein sequence ID" value="RVW82904.1"/>
    <property type="molecule type" value="Genomic_DNA"/>
</dbReference>
<reference evidence="6 7" key="1">
    <citation type="journal article" date="2018" name="PLoS Genet.">
        <title>Population sequencing reveals clonal diversity and ancestral inbreeding in the grapevine cultivar Chardonnay.</title>
        <authorList>
            <person name="Roach M.J."/>
            <person name="Johnson D.L."/>
            <person name="Bohlmann J."/>
            <person name="van Vuuren H.J."/>
            <person name="Jones S.J."/>
            <person name="Pretorius I.S."/>
            <person name="Schmidt S.A."/>
            <person name="Borneman A.R."/>
        </authorList>
    </citation>
    <scope>NUCLEOTIDE SEQUENCE [LARGE SCALE GENOMIC DNA]</scope>
    <source>
        <strain evidence="7">cv. Chardonnay</strain>
        <tissue evidence="6">Leaf</tissue>
    </source>
</reference>
<evidence type="ECO:0000313" key="7">
    <source>
        <dbReference type="Proteomes" id="UP000288805"/>
    </source>
</evidence>
<evidence type="ECO:0000256" key="1">
    <source>
        <dbReference type="ARBA" id="ARBA00004196"/>
    </source>
</evidence>
<dbReference type="PANTHER" id="PTHR48059">
    <property type="entry name" value="POLYGALACTURONASE INHIBITOR 1"/>
    <property type="match status" value="1"/>
</dbReference>
<evidence type="ECO:0000313" key="6">
    <source>
        <dbReference type="EMBL" id="RVW82904.1"/>
    </source>
</evidence>
<evidence type="ECO:0000256" key="4">
    <source>
        <dbReference type="SAM" id="SignalP"/>
    </source>
</evidence>
<dbReference type="AlphaFoldDB" id="A0A438HEL0"/>
<dbReference type="Gene3D" id="3.80.10.10">
    <property type="entry name" value="Ribonuclease Inhibitor"/>
    <property type="match status" value="1"/>
</dbReference>
<name>A0A438HEL0_VITVI</name>
<dbReference type="InterPro" id="IPR013210">
    <property type="entry name" value="LRR_N_plant-typ"/>
</dbReference>
<evidence type="ECO:0000256" key="2">
    <source>
        <dbReference type="ARBA" id="ARBA00022614"/>
    </source>
</evidence>
<dbReference type="PANTHER" id="PTHR48059:SF19">
    <property type="entry name" value="RECEPTOR-LIKE PROTEIN KINASE 5"/>
    <property type="match status" value="1"/>
</dbReference>
<accession>A0A438HEL0</accession>
<keyword evidence="2" id="KW-0433">Leucine-rich repeat</keyword>
<sequence length="192" mass="21492">MFFTSTLQNTTTMMKALKASLFLLALRCLTVASAAWHVDDESGLLAFKSAITHDPSGMLQDWKPARTAANGPDVETSIRLHRIQPAFRPDPPKYRKLGSIQCDEPRGKSVHRANTEFNLPAYWVDSAQLWRNMLTGPIPAGISRLKNLSLLSVDRNQLSAGIPDFFSSFTDLRVLRLLTINFLGKFRKAFQA</sequence>
<dbReference type="SUPFAM" id="SSF52058">
    <property type="entry name" value="L domain-like"/>
    <property type="match status" value="1"/>
</dbReference>
<dbReference type="InterPro" id="IPR032675">
    <property type="entry name" value="LRR_dom_sf"/>
</dbReference>
<feature type="domain" description="Leucine-rich repeat-containing N-terminal plant-type" evidence="5">
    <location>
        <begin position="39"/>
        <end position="63"/>
    </location>
</feature>
<proteinExistence type="predicted"/>
<comment type="subcellular location">
    <subcellularLocation>
        <location evidence="1">Cell envelope</location>
    </subcellularLocation>
</comment>
<keyword evidence="3" id="KW-0677">Repeat</keyword>
<evidence type="ECO:0000256" key="3">
    <source>
        <dbReference type="ARBA" id="ARBA00022737"/>
    </source>
</evidence>
<keyword evidence="4" id="KW-0732">Signal</keyword>
<dbReference type="Pfam" id="PF08263">
    <property type="entry name" value="LRRNT_2"/>
    <property type="match status" value="1"/>
</dbReference>